<dbReference type="EMBL" id="JAAXOX010000002">
    <property type="protein sequence ID" value="NKY22066.1"/>
    <property type="molecule type" value="Genomic_DNA"/>
</dbReference>
<dbReference type="InterPro" id="IPR005363">
    <property type="entry name" value="UPF0167"/>
</dbReference>
<evidence type="ECO:0000313" key="3">
    <source>
        <dbReference type="Proteomes" id="UP000581206"/>
    </source>
</evidence>
<proteinExistence type="inferred from homology"/>
<evidence type="ECO:0000313" key="2">
    <source>
        <dbReference type="EMBL" id="NKY22066.1"/>
    </source>
</evidence>
<name>A0A7X6KTL6_9CELL</name>
<evidence type="ECO:0000256" key="1">
    <source>
        <dbReference type="ARBA" id="ARBA00008525"/>
    </source>
</evidence>
<dbReference type="Pfam" id="PF03691">
    <property type="entry name" value="UPF0167"/>
    <property type="match status" value="1"/>
</dbReference>
<dbReference type="Proteomes" id="UP000581206">
    <property type="component" value="Unassembled WGS sequence"/>
</dbReference>
<accession>A0A7X6KTL6</accession>
<evidence type="ECO:0008006" key="4">
    <source>
        <dbReference type="Google" id="ProtNLM"/>
    </source>
</evidence>
<reference evidence="2 3" key="1">
    <citation type="submission" date="2020-04" db="EMBL/GenBank/DDBJ databases">
        <title>MicrobeNet Type strains.</title>
        <authorList>
            <person name="Nicholson A.C."/>
        </authorList>
    </citation>
    <scope>NUCLEOTIDE SEQUENCE [LARGE SCALE GENOMIC DNA]</scope>
    <source>
        <strain evidence="2 3">ATCC BAA-788</strain>
    </source>
</reference>
<comment type="caution">
    <text evidence="2">The sequence shown here is derived from an EMBL/GenBank/DDBJ whole genome shotgun (WGS) entry which is preliminary data.</text>
</comment>
<dbReference type="RefSeq" id="WP_168629179.1">
    <property type="nucleotide sequence ID" value="NZ_BONL01000015.1"/>
</dbReference>
<dbReference type="InterPro" id="IPR037883">
    <property type="entry name" value="Knr4/Smi1-like_sf"/>
</dbReference>
<sequence>MAGARQEDLDRVERELGLPLPRTWRDQLSAENGFRWDDGAGVTGLVFRALPVRCGSDRKRMARTAQDIVWHTERARADGLPADALVIAVHDAVPQRIALRGGDDLWIQRGTGALEPLGVRVGEFAPGAEALPPVDELLPVFRFHPDPVGSGVLRRSPHTCPTCDRARGWEYLGLPFGRETLEHLCPWCIADGTAAARGASFVDDHSLLRGGVAVEVIAEVCDRTPGIPGYQQAEWPVCCGEAAVYVGPLDPEDVDAVGGAEREAVRAVIGHGGVAHRFTCQVCGSERWWLDLP</sequence>
<gene>
    <name evidence="2" type="ORF">HGA03_05235</name>
</gene>
<dbReference type="SUPFAM" id="SSF160631">
    <property type="entry name" value="SMI1/KNR4-like"/>
    <property type="match status" value="1"/>
</dbReference>
<organism evidence="2 3">
    <name type="scientific">Cellulomonas denverensis</name>
    <dbReference type="NCBI Taxonomy" id="264297"/>
    <lineage>
        <taxon>Bacteria</taxon>
        <taxon>Bacillati</taxon>
        <taxon>Actinomycetota</taxon>
        <taxon>Actinomycetes</taxon>
        <taxon>Micrococcales</taxon>
        <taxon>Cellulomonadaceae</taxon>
        <taxon>Cellulomonas</taxon>
    </lineage>
</organism>
<keyword evidence="3" id="KW-1185">Reference proteome</keyword>
<protein>
    <recommendedName>
        <fullName evidence="4">Knr4/Smi1-like domain-containing protein</fullName>
    </recommendedName>
</protein>
<comment type="similarity">
    <text evidence="1">Belongs to the UPF0167 family.</text>
</comment>
<dbReference type="AlphaFoldDB" id="A0A7X6KTL6"/>